<dbReference type="GO" id="GO:0009279">
    <property type="term" value="C:cell outer membrane"/>
    <property type="evidence" value="ECO:0007669"/>
    <property type="project" value="UniProtKB-SubCell"/>
</dbReference>
<dbReference type="SUPFAM" id="SSF56935">
    <property type="entry name" value="Porins"/>
    <property type="match status" value="1"/>
</dbReference>
<evidence type="ECO:0000259" key="6">
    <source>
        <dbReference type="Pfam" id="PF14905"/>
    </source>
</evidence>
<dbReference type="InterPro" id="IPR008969">
    <property type="entry name" value="CarboxyPept-like_regulatory"/>
</dbReference>
<feature type="region of interest" description="Disordered" evidence="4">
    <location>
        <begin position="285"/>
        <end position="311"/>
    </location>
</feature>
<gene>
    <name evidence="7" type="ORF">CRP01_18360</name>
</gene>
<evidence type="ECO:0000313" key="7">
    <source>
        <dbReference type="EMBL" id="PHN04994.1"/>
    </source>
</evidence>
<dbReference type="InterPro" id="IPR041700">
    <property type="entry name" value="OMP_b-brl_3"/>
</dbReference>
<dbReference type="SUPFAM" id="SSF49464">
    <property type="entry name" value="Carboxypeptidase regulatory domain-like"/>
    <property type="match status" value="1"/>
</dbReference>
<organism evidence="7 8">
    <name type="scientific">Flavilitoribacter nigricans (strain ATCC 23147 / DSM 23189 / NBRC 102662 / NCIMB 1420 / SS-2)</name>
    <name type="common">Lewinella nigricans</name>
    <dbReference type="NCBI Taxonomy" id="1122177"/>
    <lineage>
        <taxon>Bacteria</taxon>
        <taxon>Pseudomonadati</taxon>
        <taxon>Bacteroidota</taxon>
        <taxon>Saprospiria</taxon>
        <taxon>Saprospirales</taxon>
        <taxon>Lewinellaceae</taxon>
        <taxon>Flavilitoribacter</taxon>
    </lineage>
</organism>
<proteinExistence type="predicted"/>
<dbReference type="Gene3D" id="2.60.40.1120">
    <property type="entry name" value="Carboxypeptidase-like, regulatory domain"/>
    <property type="match status" value="1"/>
</dbReference>
<feature type="domain" description="Outer membrane protein beta-barrel" evidence="6">
    <location>
        <begin position="452"/>
        <end position="918"/>
    </location>
</feature>
<accession>A0A2D0N906</accession>
<feature type="compositionally biased region" description="Gly residues" evidence="4">
    <location>
        <begin position="285"/>
        <end position="307"/>
    </location>
</feature>
<feature type="chain" id="PRO_5012722789" description="Outer membrane protein beta-barrel domain-containing protein" evidence="5">
    <location>
        <begin position="20"/>
        <end position="923"/>
    </location>
</feature>
<keyword evidence="5" id="KW-0732">Signal</keyword>
<keyword evidence="8" id="KW-1185">Reference proteome</keyword>
<dbReference type="EMBL" id="PDUD01000023">
    <property type="protein sequence ID" value="PHN04994.1"/>
    <property type="molecule type" value="Genomic_DNA"/>
</dbReference>
<evidence type="ECO:0000256" key="1">
    <source>
        <dbReference type="ARBA" id="ARBA00004442"/>
    </source>
</evidence>
<dbReference type="Pfam" id="PF14905">
    <property type="entry name" value="OMP_b-brl_3"/>
    <property type="match status" value="1"/>
</dbReference>
<evidence type="ECO:0000256" key="5">
    <source>
        <dbReference type="SAM" id="SignalP"/>
    </source>
</evidence>
<keyword evidence="3" id="KW-0998">Cell outer membrane</keyword>
<reference evidence="7 8" key="1">
    <citation type="submission" date="2017-10" db="EMBL/GenBank/DDBJ databases">
        <title>The draft genome sequence of Lewinella nigricans NBRC 102662.</title>
        <authorList>
            <person name="Wang K."/>
        </authorList>
    </citation>
    <scope>NUCLEOTIDE SEQUENCE [LARGE SCALE GENOMIC DNA]</scope>
    <source>
        <strain evidence="7 8">NBRC 102662</strain>
    </source>
</reference>
<evidence type="ECO:0000313" key="8">
    <source>
        <dbReference type="Proteomes" id="UP000223913"/>
    </source>
</evidence>
<name>A0A2D0N906_FLAN2</name>
<dbReference type="RefSeq" id="WP_099151540.1">
    <property type="nucleotide sequence ID" value="NZ_PDUD01000023.1"/>
</dbReference>
<comment type="subcellular location">
    <subcellularLocation>
        <location evidence="1">Cell outer membrane</location>
    </subcellularLocation>
</comment>
<evidence type="ECO:0000256" key="4">
    <source>
        <dbReference type="SAM" id="MobiDB-lite"/>
    </source>
</evidence>
<dbReference type="OrthoDB" id="1682379at2"/>
<evidence type="ECO:0000256" key="2">
    <source>
        <dbReference type="ARBA" id="ARBA00023136"/>
    </source>
</evidence>
<protein>
    <recommendedName>
        <fullName evidence="6">Outer membrane protein beta-barrel domain-containing protein</fullName>
    </recommendedName>
</protein>
<dbReference type="Pfam" id="PF13620">
    <property type="entry name" value="CarboxypepD_reg"/>
    <property type="match status" value="1"/>
</dbReference>
<evidence type="ECO:0000256" key="3">
    <source>
        <dbReference type="ARBA" id="ARBA00023237"/>
    </source>
</evidence>
<keyword evidence="2" id="KW-0472">Membrane</keyword>
<dbReference type="InterPro" id="IPR036942">
    <property type="entry name" value="Beta-barrel_TonB_sf"/>
</dbReference>
<feature type="signal peptide" evidence="5">
    <location>
        <begin position="1"/>
        <end position="19"/>
    </location>
</feature>
<sequence>MKNYLLLLAALLTTITGFGQTFPITGMATDATDGLALIGAHVSLNDATSGQLKATVTDLDGSFQLEAEPGNYTLHITYIGYQDLTQPIEVTDGTVPLGNLTLQQGVALTEVEVIGKVLPVQQYGDTTAYNAAAYKTLPDASAEDLIQKMPTVVMSGGTIQAQGEDVKKVLVDGKPFFGDDPTAALRNLPAEVIEKVEIFDEQSEQAKLTGFADGETSKTINIVTKPNMQTGVFGSLYGGYGTEGVYKVGGNVNIFNGDQRITIMGLSNNINQQNFSTEDLLGVVGDSGGRTGGRGRPGGGGPGGPGGTSDFLVSQQGGITQSDALGINFSDQWGTDLSVTASYFYNRADNTSNQLLNQEFFGADTTSSFYNEQSLTRGINTNHRFNLKLDHDISERSSLSWNAKAAWQGNTGSQSVFAQTLSGSDWLTQTNNELQTDLSALNLSNDLTWKYKFDQPRRTLSVRLNTGWAPKIGDRSLLSESLYSDAAGAYSWLDQYATLDQRTWNASADVQYTEPLGEKSMLLLNYRASYQQQESNTETYDLDEASQDYDLLNDELSNTFSNDYVTQQAGVGLNWRSGDLSLMARTNLQWAELSNEQILPEAGVYNQNYVTVLPMANLRYKISSSANLNLSYRTSTNFPTVSQLQNVLDNSNPLQLSIGNPELTPAYQHRFNARYSKTSTENSSVFFAMLGADFTNNYIAGSTLLANDEDPLFADMDVAAGARLTMPVNLDGQWNIRSFMTYGFPIGFLGSNLNVDLMANLSQTPGMVSNELNTTDKKTAGIGLTLSSNISDKVDFTVSSRSNYNTVTNSLSPGVQTNYFNQDTRLKFDWVLGSGFVFRTDLNHQFYDGLSDEFAQNYLLWNMSIGKKVLKGDRGEISLSVFDLLDQNNSLVRNVTETYLEDVQTNVLQQYVMLSFKYDIRSF</sequence>
<dbReference type="Proteomes" id="UP000223913">
    <property type="component" value="Unassembled WGS sequence"/>
</dbReference>
<comment type="caution">
    <text evidence="7">The sequence shown here is derived from an EMBL/GenBank/DDBJ whole genome shotgun (WGS) entry which is preliminary data.</text>
</comment>
<dbReference type="AlphaFoldDB" id="A0A2D0N906"/>
<dbReference type="Gene3D" id="2.40.170.20">
    <property type="entry name" value="TonB-dependent receptor, beta-barrel domain"/>
    <property type="match status" value="1"/>
</dbReference>